<keyword evidence="4 7" id="KW-0704">Schiff base</keyword>
<dbReference type="CDD" id="cd00959">
    <property type="entry name" value="DeoC"/>
    <property type="match status" value="1"/>
</dbReference>
<dbReference type="NCBIfam" id="TIGR00126">
    <property type="entry name" value="deoC"/>
    <property type="match status" value="1"/>
</dbReference>
<name>A0A2V1KAW0_9ACTO</name>
<dbReference type="GO" id="GO:0016052">
    <property type="term" value="P:carbohydrate catabolic process"/>
    <property type="evidence" value="ECO:0007669"/>
    <property type="project" value="TreeGrafter"/>
</dbReference>
<dbReference type="Pfam" id="PF01791">
    <property type="entry name" value="DeoC"/>
    <property type="match status" value="1"/>
</dbReference>
<dbReference type="HAMAP" id="MF_00114">
    <property type="entry name" value="DeoC_type1"/>
    <property type="match status" value="1"/>
</dbReference>
<dbReference type="Proteomes" id="UP000245283">
    <property type="component" value="Unassembled WGS sequence"/>
</dbReference>
<dbReference type="FunFam" id="3.20.20.70:FF:000044">
    <property type="entry name" value="Deoxyribose-phosphate aldolase"/>
    <property type="match status" value="1"/>
</dbReference>
<evidence type="ECO:0000256" key="5">
    <source>
        <dbReference type="ARBA" id="ARBA00048791"/>
    </source>
</evidence>
<dbReference type="AlphaFoldDB" id="A0A2V1KAW0"/>
<evidence type="ECO:0000256" key="4">
    <source>
        <dbReference type="ARBA" id="ARBA00023270"/>
    </source>
</evidence>
<dbReference type="RefSeq" id="WP_109092950.1">
    <property type="nucleotide sequence ID" value="NZ_CAMELQ010000020.1"/>
</dbReference>
<dbReference type="InterPro" id="IPR013785">
    <property type="entry name" value="Aldolase_TIM"/>
</dbReference>
<reference evidence="9" key="1">
    <citation type="submission" date="2018-05" db="EMBL/GenBank/DDBJ databases">
        <authorList>
            <person name="Li Y."/>
        </authorList>
    </citation>
    <scope>NUCLEOTIDE SEQUENCE [LARGE SCALE GENOMIC DNA]</scope>
    <source>
        <strain evidence="9">sk1b4</strain>
    </source>
</reference>
<dbReference type="InterPro" id="IPR011343">
    <property type="entry name" value="DeoC"/>
</dbReference>
<dbReference type="GO" id="GO:0004139">
    <property type="term" value="F:deoxyribose-phosphate aldolase activity"/>
    <property type="evidence" value="ECO:0007669"/>
    <property type="project" value="UniProtKB-UniRule"/>
</dbReference>
<comment type="caution">
    <text evidence="8">The sequence shown here is derived from an EMBL/GenBank/DDBJ whole genome shotgun (WGS) entry which is preliminary data.</text>
</comment>
<comment type="pathway">
    <text evidence="7">Carbohydrate degradation; 2-deoxy-D-ribose 1-phosphate degradation; D-glyceraldehyde 3-phosphate and acetaldehyde from 2-deoxy-alpha-D-ribose 1-phosphate: step 2/2.</text>
</comment>
<evidence type="ECO:0000256" key="2">
    <source>
        <dbReference type="ARBA" id="ARBA00022490"/>
    </source>
</evidence>
<sequence>MTVTPEQLAGMIDHTQLKADATKEQFTKLCDEAREYGFAMVAINPYPVAQCKKQLEGSGVHVGAAIGFPLGQVTIEDKVAESQRAIANGADEIDYVINITELKAGNLSYLEDEMRQIVGVCREQGALSKVIFENCYLTDDEKRQAATIAKKVRPDFIKTSTGFGSGGATLEDVKLMKSVVGDAVQVKAAGGIRELEDALAFIDAGVTRLGTSAGVKLVDALRAQI</sequence>
<comment type="catalytic activity">
    <reaction evidence="5 7">
        <text>2-deoxy-D-ribose 5-phosphate = D-glyceraldehyde 3-phosphate + acetaldehyde</text>
        <dbReference type="Rhea" id="RHEA:12821"/>
        <dbReference type="ChEBI" id="CHEBI:15343"/>
        <dbReference type="ChEBI" id="CHEBI:59776"/>
        <dbReference type="ChEBI" id="CHEBI:62877"/>
        <dbReference type="EC" id="4.1.2.4"/>
    </reaction>
</comment>
<dbReference type="GO" id="GO:0009264">
    <property type="term" value="P:deoxyribonucleotide catabolic process"/>
    <property type="evidence" value="ECO:0007669"/>
    <property type="project" value="UniProtKB-UniRule"/>
</dbReference>
<dbReference type="InterPro" id="IPR002915">
    <property type="entry name" value="DeoC/FbaB/LacD_aldolase"/>
</dbReference>
<evidence type="ECO:0000256" key="3">
    <source>
        <dbReference type="ARBA" id="ARBA00023239"/>
    </source>
</evidence>
<dbReference type="UniPathway" id="UPA00002">
    <property type="reaction ID" value="UER00468"/>
</dbReference>
<dbReference type="PANTHER" id="PTHR10889">
    <property type="entry name" value="DEOXYRIBOSE-PHOSPHATE ALDOLASE"/>
    <property type="match status" value="1"/>
</dbReference>
<organism evidence="8 9">
    <name type="scientific">Ancrocorticia populi</name>
    <dbReference type="NCBI Taxonomy" id="2175228"/>
    <lineage>
        <taxon>Bacteria</taxon>
        <taxon>Bacillati</taxon>
        <taxon>Actinomycetota</taxon>
        <taxon>Actinomycetes</taxon>
        <taxon>Actinomycetales</taxon>
        <taxon>Actinomycetaceae</taxon>
        <taxon>Ancrocorticia</taxon>
    </lineage>
</organism>
<evidence type="ECO:0000256" key="7">
    <source>
        <dbReference type="HAMAP-Rule" id="MF_00114"/>
    </source>
</evidence>
<dbReference type="GO" id="GO:0005737">
    <property type="term" value="C:cytoplasm"/>
    <property type="evidence" value="ECO:0007669"/>
    <property type="project" value="UniProtKB-SubCell"/>
</dbReference>
<evidence type="ECO:0000313" key="9">
    <source>
        <dbReference type="Proteomes" id="UP000245283"/>
    </source>
</evidence>
<evidence type="ECO:0000256" key="1">
    <source>
        <dbReference type="ARBA" id="ARBA00010936"/>
    </source>
</evidence>
<dbReference type="Gene3D" id="3.20.20.70">
    <property type="entry name" value="Aldolase class I"/>
    <property type="match status" value="1"/>
</dbReference>
<accession>A0A2V1KAW0</accession>
<comment type="subcellular location">
    <subcellularLocation>
        <location evidence="7">Cytoplasm</location>
    </subcellularLocation>
</comment>
<dbReference type="OrthoDB" id="6579831at2"/>
<feature type="active site" description="Proton donor/acceptor" evidence="7">
    <location>
        <position position="94"/>
    </location>
</feature>
<feature type="active site" description="Proton donor/acceptor" evidence="7">
    <location>
        <position position="187"/>
    </location>
</feature>
<proteinExistence type="inferred from homology"/>
<keyword evidence="3 7" id="KW-0456">Lyase</keyword>
<evidence type="ECO:0000313" key="8">
    <source>
        <dbReference type="EMBL" id="PWF27450.1"/>
    </source>
</evidence>
<dbReference type="EMBL" id="QETB01000001">
    <property type="protein sequence ID" value="PWF27450.1"/>
    <property type="molecule type" value="Genomic_DNA"/>
</dbReference>
<comment type="similarity">
    <text evidence="1 7">Belongs to the DeoC/FbaB aldolase family. DeoC type 1 subfamily.</text>
</comment>
<dbReference type="EC" id="4.1.2.4" evidence="7"/>
<dbReference type="PANTHER" id="PTHR10889:SF1">
    <property type="entry name" value="DEOXYRIBOSE-PHOSPHATE ALDOLASE"/>
    <property type="match status" value="1"/>
</dbReference>
<feature type="active site" description="Schiff-base intermediate with acetaldehyde" evidence="7">
    <location>
        <position position="158"/>
    </location>
</feature>
<keyword evidence="9" id="KW-1185">Reference proteome</keyword>
<evidence type="ECO:0000256" key="6">
    <source>
        <dbReference type="ARBA" id="ARBA00056337"/>
    </source>
</evidence>
<protein>
    <recommendedName>
        <fullName evidence="7">Deoxyribose-phosphate aldolase</fullName>
        <shortName evidence="7">DERA</shortName>
        <ecNumber evidence="7">4.1.2.4</ecNumber>
    </recommendedName>
    <alternativeName>
        <fullName evidence="7">2-deoxy-D-ribose 5-phosphate aldolase</fullName>
    </alternativeName>
    <alternativeName>
        <fullName evidence="7">Phosphodeoxyriboaldolase</fullName>
        <shortName evidence="7">Deoxyriboaldolase</shortName>
    </alternativeName>
</protein>
<dbReference type="SMART" id="SM01133">
    <property type="entry name" value="DeoC"/>
    <property type="match status" value="1"/>
</dbReference>
<dbReference type="GO" id="GO:0006018">
    <property type="term" value="P:2-deoxyribose 1-phosphate catabolic process"/>
    <property type="evidence" value="ECO:0007669"/>
    <property type="project" value="UniProtKB-UniRule"/>
</dbReference>
<dbReference type="InterPro" id="IPR028581">
    <property type="entry name" value="DeoC_typeI"/>
</dbReference>
<dbReference type="PIRSF" id="PIRSF001357">
    <property type="entry name" value="DeoC"/>
    <property type="match status" value="1"/>
</dbReference>
<dbReference type="SUPFAM" id="SSF51569">
    <property type="entry name" value="Aldolase"/>
    <property type="match status" value="1"/>
</dbReference>
<gene>
    <name evidence="7 8" type="primary">deoC</name>
    <name evidence="8" type="ORF">DD236_03460</name>
</gene>
<comment type="function">
    <text evidence="6 7">Catalyzes a reversible aldol reaction between acetaldehyde and D-glyceraldehyde 3-phosphate to generate 2-deoxy-D-ribose 5-phosphate.</text>
</comment>
<keyword evidence="2 7" id="KW-0963">Cytoplasm</keyword>